<evidence type="ECO:0000313" key="4">
    <source>
        <dbReference type="Proteomes" id="UP000094070"/>
    </source>
</evidence>
<dbReference type="GO" id="GO:0009279">
    <property type="term" value="C:cell outer membrane"/>
    <property type="evidence" value="ECO:0007669"/>
    <property type="project" value="TreeGrafter"/>
</dbReference>
<sequence>MKKLLLVPMVAIALTSIGASAASINLRHEFIPEEGDMASRHRDRMTLAHTFENGIGISGEMKWGYAGDDVNFGEIESVGHEAKISYTYKATDSFTLQPAYALDSSDSAVTHKLDLKGIQKLTDDWNVALRYRYGYKNVSAPSTDNSHYTQLNLTSGYNIGDFGLGIDFEYKLEQSDSSGYDGDNNYLNLVNFTAEYKGFESGWRPFIELGMVSQNTDLAADGKDEYVPRYRAGLKYNF</sequence>
<accession>A0A1E5E5K3</accession>
<dbReference type="RefSeq" id="WP_017024103.1">
    <property type="nucleotide sequence ID" value="NZ_AJYK02000013.1"/>
</dbReference>
<dbReference type="OrthoDB" id="5817226at2"/>
<feature type="signal peptide" evidence="2">
    <location>
        <begin position="1"/>
        <end position="21"/>
    </location>
</feature>
<organism evidence="3 4">
    <name type="scientific">Vibrio rumoiensis 1S-45</name>
    <dbReference type="NCBI Taxonomy" id="1188252"/>
    <lineage>
        <taxon>Bacteria</taxon>
        <taxon>Pseudomonadati</taxon>
        <taxon>Pseudomonadota</taxon>
        <taxon>Gammaproteobacteria</taxon>
        <taxon>Vibrionales</taxon>
        <taxon>Vibrionaceae</taxon>
        <taxon>Vibrio</taxon>
    </lineage>
</organism>
<dbReference type="GO" id="GO:0015288">
    <property type="term" value="F:porin activity"/>
    <property type="evidence" value="ECO:0007669"/>
    <property type="project" value="TreeGrafter"/>
</dbReference>
<evidence type="ECO:0000313" key="3">
    <source>
        <dbReference type="EMBL" id="OEF29075.1"/>
    </source>
</evidence>
<keyword evidence="4" id="KW-1185">Reference proteome</keyword>
<dbReference type="Pfam" id="PF06178">
    <property type="entry name" value="KdgM"/>
    <property type="match status" value="1"/>
</dbReference>
<dbReference type="STRING" id="1188252.A1QC_14150"/>
<feature type="chain" id="PRO_5009174744" evidence="2">
    <location>
        <begin position="22"/>
        <end position="238"/>
    </location>
</feature>
<evidence type="ECO:0000256" key="1">
    <source>
        <dbReference type="ARBA" id="ARBA00022729"/>
    </source>
</evidence>
<dbReference type="PANTHER" id="PTHR38105">
    <property type="entry name" value="OUTER MEMBRANE PROTEIN-RELATED-RELATED"/>
    <property type="match status" value="1"/>
</dbReference>
<reference evidence="3 4" key="1">
    <citation type="journal article" date="2012" name="Science">
        <title>Ecological populations of bacteria act as socially cohesive units of antibiotic production and resistance.</title>
        <authorList>
            <person name="Cordero O.X."/>
            <person name="Wildschutte H."/>
            <person name="Kirkup B."/>
            <person name="Proehl S."/>
            <person name="Ngo L."/>
            <person name="Hussain F."/>
            <person name="Le Roux F."/>
            <person name="Mincer T."/>
            <person name="Polz M.F."/>
        </authorList>
    </citation>
    <scope>NUCLEOTIDE SEQUENCE [LARGE SCALE GENOMIC DNA]</scope>
    <source>
        <strain evidence="3 4">1S-45</strain>
    </source>
</reference>
<dbReference type="GO" id="GO:0015772">
    <property type="term" value="P:oligosaccharide transport"/>
    <property type="evidence" value="ECO:0007669"/>
    <property type="project" value="TreeGrafter"/>
</dbReference>
<keyword evidence="1 2" id="KW-0732">Signal</keyword>
<dbReference type="InterPro" id="IPR053713">
    <property type="entry name" value="Bact_OM_Channel_sf"/>
</dbReference>
<protein>
    <submittedName>
        <fullName evidence="3">Porin</fullName>
    </submittedName>
</protein>
<gene>
    <name evidence="3" type="ORF">A1QC_14150</name>
</gene>
<dbReference type="EMBL" id="AJYK02000013">
    <property type="protein sequence ID" value="OEF29075.1"/>
    <property type="molecule type" value="Genomic_DNA"/>
</dbReference>
<dbReference type="AlphaFoldDB" id="A0A1E5E5K3"/>
<evidence type="ECO:0000256" key="2">
    <source>
        <dbReference type="SAM" id="SignalP"/>
    </source>
</evidence>
<name>A0A1E5E5K3_9VIBR</name>
<comment type="caution">
    <text evidence="3">The sequence shown here is derived from an EMBL/GenBank/DDBJ whole genome shotgun (WGS) entry which is preliminary data.</text>
</comment>
<dbReference type="InterPro" id="IPR009331">
    <property type="entry name" value="Oligogalacturonate-sp_porin"/>
</dbReference>
<dbReference type="Gene3D" id="2.40.160.40">
    <property type="entry name" value="monomeric porin ompg"/>
    <property type="match status" value="1"/>
</dbReference>
<dbReference type="Proteomes" id="UP000094070">
    <property type="component" value="Unassembled WGS sequence"/>
</dbReference>
<dbReference type="PANTHER" id="PTHR38105:SF5">
    <property type="entry name" value="OUTER MEMBRANE PROTEIN"/>
    <property type="match status" value="1"/>
</dbReference>
<dbReference type="eggNOG" id="COG1452">
    <property type="taxonomic scope" value="Bacteria"/>
</dbReference>
<proteinExistence type="predicted"/>